<keyword evidence="2" id="KW-1185">Reference proteome</keyword>
<dbReference type="InParanoid" id="F8QJI4"/>
<proteinExistence type="predicted"/>
<dbReference type="AlphaFoldDB" id="F8QJI4"/>
<evidence type="ECO:0000313" key="1">
    <source>
        <dbReference type="EMBL" id="EGN91538.1"/>
    </source>
</evidence>
<accession>F8QJI4</accession>
<organism evidence="2">
    <name type="scientific">Serpula lacrymans var. lacrymans (strain S7.3)</name>
    <name type="common">Dry rot fungus</name>
    <dbReference type="NCBI Taxonomy" id="936435"/>
    <lineage>
        <taxon>Eukaryota</taxon>
        <taxon>Fungi</taxon>
        <taxon>Dikarya</taxon>
        <taxon>Basidiomycota</taxon>
        <taxon>Agaricomycotina</taxon>
        <taxon>Agaricomycetes</taxon>
        <taxon>Agaricomycetidae</taxon>
        <taxon>Boletales</taxon>
        <taxon>Coniophorineae</taxon>
        <taxon>Serpulaceae</taxon>
        <taxon>Serpula</taxon>
    </lineage>
</organism>
<evidence type="ECO:0000313" key="2">
    <source>
        <dbReference type="Proteomes" id="UP000008063"/>
    </source>
</evidence>
<protein>
    <recommendedName>
        <fullName evidence="3">DDE Tnp4 domain-containing protein</fullName>
    </recommendedName>
</protein>
<sequence>IFRPRNHCKYFNLPHAQNIVEQIFGVLKCRFDLLNSAPEYNMDIQAKIPPALCVIHNFIRIYDPSDIDDFDTDLLDSAVGVQAGNLTEGPPPPPPLK</sequence>
<dbReference type="Proteomes" id="UP000008063">
    <property type="component" value="Unassembled WGS sequence"/>
</dbReference>
<gene>
    <name evidence="1" type="ORF">SERLA73DRAFT_67224</name>
</gene>
<evidence type="ECO:0008006" key="3">
    <source>
        <dbReference type="Google" id="ProtNLM"/>
    </source>
</evidence>
<dbReference type="EMBL" id="GL945604">
    <property type="protein sequence ID" value="EGN91538.1"/>
    <property type="molecule type" value="Genomic_DNA"/>
</dbReference>
<dbReference type="OrthoDB" id="2684964at2759"/>
<dbReference type="HOGENOM" id="CLU_183425_1_0_1"/>
<feature type="non-terminal residue" evidence="1">
    <location>
        <position position="1"/>
    </location>
</feature>
<dbReference type="STRING" id="936435.F8QJI4"/>
<name>F8QJI4_SERL3</name>
<reference evidence="2" key="1">
    <citation type="journal article" date="2011" name="Science">
        <title>The plant cell wall-decomposing machinery underlies the functional diversity of forest fungi.</title>
        <authorList>
            <person name="Eastwood D.C."/>
            <person name="Floudas D."/>
            <person name="Binder M."/>
            <person name="Majcherczyk A."/>
            <person name="Schneider P."/>
            <person name="Aerts A."/>
            <person name="Asiegbu F.O."/>
            <person name="Baker S.E."/>
            <person name="Barry K."/>
            <person name="Bendiksby M."/>
            <person name="Blumentritt M."/>
            <person name="Coutinho P.M."/>
            <person name="Cullen D."/>
            <person name="de Vries R.P."/>
            <person name="Gathman A."/>
            <person name="Goodell B."/>
            <person name="Henrissat B."/>
            <person name="Ihrmark K."/>
            <person name="Kauserud H."/>
            <person name="Kohler A."/>
            <person name="LaButti K."/>
            <person name="Lapidus A."/>
            <person name="Lavin J.L."/>
            <person name="Lee Y.-H."/>
            <person name="Lindquist E."/>
            <person name="Lilly W."/>
            <person name="Lucas S."/>
            <person name="Morin E."/>
            <person name="Murat C."/>
            <person name="Oguiza J.A."/>
            <person name="Park J."/>
            <person name="Pisabarro A.G."/>
            <person name="Riley R."/>
            <person name="Rosling A."/>
            <person name="Salamov A."/>
            <person name="Schmidt O."/>
            <person name="Schmutz J."/>
            <person name="Skrede I."/>
            <person name="Stenlid J."/>
            <person name="Wiebenga A."/>
            <person name="Xie X."/>
            <person name="Kuees U."/>
            <person name="Hibbett D.S."/>
            <person name="Hoffmeister D."/>
            <person name="Hoegberg N."/>
            <person name="Martin F."/>
            <person name="Grigoriev I.V."/>
            <person name="Watkinson S.C."/>
        </authorList>
    </citation>
    <scope>NUCLEOTIDE SEQUENCE [LARGE SCALE GENOMIC DNA]</scope>
    <source>
        <strain evidence="2">strain S7.3</strain>
    </source>
</reference>